<name>A0A7X5VB80_9ACTN</name>
<dbReference type="RefSeq" id="WP_167207353.1">
    <property type="nucleotide sequence ID" value="NZ_JAASRO010000001.1"/>
</dbReference>
<protein>
    <submittedName>
        <fullName evidence="1">Uncharacterized protein</fullName>
    </submittedName>
</protein>
<dbReference type="Proteomes" id="UP000555407">
    <property type="component" value="Unassembled WGS sequence"/>
</dbReference>
<reference evidence="1 2" key="1">
    <citation type="submission" date="2020-03" db="EMBL/GenBank/DDBJ databases">
        <title>Sequencing the genomes of 1000 actinobacteria strains.</title>
        <authorList>
            <person name="Klenk H.-P."/>
        </authorList>
    </citation>
    <scope>NUCLEOTIDE SEQUENCE [LARGE SCALE GENOMIC DNA]</scope>
    <source>
        <strain evidence="1 2">DSM 45490</strain>
    </source>
</reference>
<comment type="caution">
    <text evidence="1">The sequence shown here is derived from an EMBL/GenBank/DDBJ whole genome shotgun (WGS) entry which is preliminary data.</text>
</comment>
<sequence length="265" mass="28929">MLHENVLMADIDVDQWRNAQALLLRSAKGCRRLVLIHEAGRVLKLRHTQALPVRGPVTVVEDPHQVAKDLYEANQDDVDFVVVMERDAVDSYFAQVQDAWTIEEDLDDYVRKTYAALESFPDGIVTYPGPARETLGLQWRLGASYDEIHAAVRAYVRPQSSVVLGVESDGVLWTSLVIDFDADLRVTSVTTADPSQMDIHGTSAELAERVAAWAEESGKAVSLALLLTHEAATAFLAAAGAQKSEILTKSLANGDALMSRGTASL</sequence>
<accession>A0A7X5VB80</accession>
<dbReference type="AlphaFoldDB" id="A0A7X5VB80"/>
<gene>
    <name evidence="1" type="ORF">BJY22_003054</name>
</gene>
<organism evidence="1 2">
    <name type="scientific">Kribbella shirazensis</name>
    <dbReference type="NCBI Taxonomy" id="1105143"/>
    <lineage>
        <taxon>Bacteria</taxon>
        <taxon>Bacillati</taxon>
        <taxon>Actinomycetota</taxon>
        <taxon>Actinomycetes</taxon>
        <taxon>Propionibacteriales</taxon>
        <taxon>Kribbellaceae</taxon>
        <taxon>Kribbella</taxon>
    </lineage>
</organism>
<evidence type="ECO:0000313" key="2">
    <source>
        <dbReference type="Proteomes" id="UP000555407"/>
    </source>
</evidence>
<dbReference type="EMBL" id="JAASRO010000001">
    <property type="protein sequence ID" value="NIK57337.1"/>
    <property type="molecule type" value="Genomic_DNA"/>
</dbReference>
<evidence type="ECO:0000313" key="1">
    <source>
        <dbReference type="EMBL" id="NIK57337.1"/>
    </source>
</evidence>
<keyword evidence="2" id="KW-1185">Reference proteome</keyword>
<proteinExistence type="predicted"/>